<evidence type="ECO:0000256" key="5">
    <source>
        <dbReference type="ARBA" id="ARBA00022741"/>
    </source>
</evidence>
<evidence type="ECO:0000313" key="13">
    <source>
        <dbReference type="Proteomes" id="UP000430345"/>
    </source>
</evidence>
<dbReference type="PANTHER" id="PTHR43547">
    <property type="entry name" value="TWO-COMPONENT HISTIDINE KINASE"/>
    <property type="match status" value="1"/>
</dbReference>
<dbReference type="SUPFAM" id="SSF55785">
    <property type="entry name" value="PYP-like sensor domain (PAS domain)"/>
    <property type="match status" value="1"/>
</dbReference>
<dbReference type="CDD" id="cd00130">
    <property type="entry name" value="PAS"/>
    <property type="match status" value="1"/>
</dbReference>
<proteinExistence type="predicted"/>
<evidence type="ECO:0000259" key="11">
    <source>
        <dbReference type="PROSITE" id="PS50112"/>
    </source>
</evidence>
<dbReference type="GO" id="GO:0006355">
    <property type="term" value="P:regulation of DNA-templated transcription"/>
    <property type="evidence" value="ECO:0007669"/>
    <property type="project" value="InterPro"/>
</dbReference>
<dbReference type="GO" id="GO:0000155">
    <property type="term" value="F:phosphorelay sensor kinase activity"/>
    <property type="evidence" value="ECO:0007669"/>
    <property type="project" value="InterPro"/>
</dbReference>
<dbReference type="GO" id="GO:0005524">
    <property type="term" value="F:ATP binding"/>
    <property type="evidence" value="ECO:0007669"/>
    <property type="project" value="UniProtKB-KW"/>
</dbReference>
<evidence type="ECO:0000256" key="3">
    <source>
        <dbReference type="ARBA" id="ARBA00022553"/>
    </source>
</evidence>
<dbReference type="InterPro" id="IPR005467">
    <property type="entry name" value="His_kinase_dom"/>
</dbReference>
<evidence type="ECO:0000256" key="1">
    <source>
        <dbReference type="ARBA" id="ARBA00000085"/>
    </source>
</evidence>
<dbReference type="SMART" id="SM00388">
    <property type="entry name" value="HisKA"/>
    <property type="match status" value="1"/>
</dbReference>
<evidence type="ECO:0000256" key="6">
    <source>
        <dbReference type="ARBA" id="ARBA00022777"/>
    </source>
</evidence>
<keyword evidence="6" id="KW-0418">Kinase</keyword>
<dbReference type="InterPro" id="IPR000014">
    <property type="entry name" value="PAS"/>
</dbReference>
<evidence type="ECO:0000256" key="4">
    <source>
        <dbReference type="ARBA" id="ARBA00022679"/>
    </source>
</evidence>
<dbReference type="EC" id="2.7.13.3" evidence="2"/>
<keyword evidence="8" id="KW-0902">Two-component regulatory system</keyword>
<dbReference type="Gene3D" id="1.10.287.130">
    <property type="match status" value="1"/>
</dbReference>
<evidence type="ECO:0000313" key="12">
    <source>
        <dbReference type="EMBL" id="MPQ44253.1"/>
    </source>
</evidence>
<dbReference type="PROSITE" id="PS50109">
    <property type="entry name" value="HIS_KIN"/>
    <property type="match status" value="1"/>
</dbReference>
<feature type="transmembrane region" description="Helical" evidence="9">
    <location>
        <begin position="67"/>
        <end position="88"/>
    </location>
</feature>
<keyword evidence="7" id="KW-0067">ATP-binding</keyword>
<feature type="domain" description="PAS" evidence="11">
    <location>
        <begin position="224"/>
        <end position="294"/>
    </location>
</feature>
<dbReference type="SUPFAM" id="SSF55874">
    <property type="entry name" value="ATPase domain of HSP90 chaperone/DNA topoisomerase II/histidine kinase"/>
    <property type="match status" value="1"/>
</dbReference>
<dbReference type="PRINTS" id="PR00344">
    <property type="entry name" value="BCTRLSENSOR"/>
</dbReference>
<keyword evidence="4" id="KW-0808">Transferase</keyword>
<sequence length="616" mass="71606">IVIYNNRSLMIFLKLTILIYLIAMGVCFIKVIKSLEFIYIPIMICIGLFSIKLLFALGLLIDRSLILLLNSILISVLMFLSFIFGLLIDSIIKIKKQKRLERQLKIFYHLAEKNNHIEMIILNEENKVIYANKKSRKKRSKNNNVRQAYEDICNFIRDNIIEDLKELFNNEVNTMDKCIKVNNDKEVLKCNVQTLDLGQNCKYKSLIFTDITSTYNRNEKIKISEQRLRGVTENISEIIISVDSQGVVTYVNNSCLNIFSCKENDLIGKKINDFLIEEDGPLHINDINRNVNNELIRAKMISKHNNIKMLEITRNQIINSEGEIIGKVLIGKDLDYINEIEKLRTKYKEIQEYDRIKNEFFANLSHELRTPINIIYSCLQLLTTFSDKDNEEFKKYYIKYSKTLKQNCFRMMRIVNNLIDITKIESGFMKMDFQNYDIVSLVENITLSVIPYVESKKLNITFDTDVEELEIKCDPDKIERVILNLLSNAIKFSNIGGNILVDISEKNRKVFIRVKDDGIGIPSNMKDVVFKRFIQTDKSFRRAKEGSGIGLALVKSLVELHNGKIYLEKNTDKGSEFVIVLPSEKIESDVEEDKINYYESQVESISIEFADIYDIN</sequence>
<dbReference type="PROSITE" id="PS50112">
    <property type="entry name" value="PAS"/>
    <property type="match status" value="1"/>
</dbReference>
<dbReference type="SMART" id="SM00091">
    <property type="entry name" value="PAS"/>
    <property type="match status" value="1"/>
</dbReference>
<evidence type="ECO:0000259" key="10">
    <source>
        <dbReference type="PROSITE" id="PS50109"/>
    </source>
</evidence>
<dbReference type="Gene3D" id="3.30.565.10">
    <property type="entry name" value="Histidine kinase-like ATPase, C-terminal domain"/>
    <property type="match status" value="1"/>
</dbReference>
<dbReference type="Pfam" id="PF00512">
    <property type="entry name" value="HisKA"/>
    <property type="match status" value="1"/>
</dbReference>
<dbReference type="RefSeq" id="WP_152890565.1">
    <property type="nucleotide sequence ID" value="NZ_WHJC01000178.1"/>
</dbReference>
<dbReference type="InterPro" id="IPR013767">
    <property type="entry name" value="PAS_fold"/>
</dbReference>
<dbReference type="SUPFAM" id="SSF47384">
    <property type="entry name" value="Homodimeric domain of signal transducing histidine kinase"/>
    <property type="match status" value="1"/>
</dbReference>
<feature type="transmembrane region" description="Helical" evidence="9">
    <location>
        <begin position="12"/>
        <end position="32"/>
    </location>
</feature>
<keyword evidence="9" id="KW-0472">Membrane</keyword>
<keyword evidence="3" id="KW-0597">Phosphoprotein</keyword>
<feature type="non-terminal residue" evidence="12">
    <location>
        <position position="1"/>
    </location>
</feature>
<evidence type="ECO:0000256" key="7">
    <source>
        <dbReference type="ARBA" id="ARBA00022840"/>
    </source>
</evidence>
<evidence type="ECO:0000256" key="2">
    <source>
        <dbReference type="ARBA" id="ARBA00012438"/>
    </source>
</evidence>
<keyword evidence="5" id="KW-0547">Nucleotide-binding</keyword>
<dbReference type="InterPro" id="IPR003661">
    <property type="entry name" value="HisK_dim/P_dom"/>
</dbReference>
<comment type="caution">
    <text evidence="12">The sequence shown here is derived from an EMBL/GenBank/DDBJ whole genome shotgun (WGS) entry which is preliminary data.</text>
</comment>
<dbReference type="FunFam" id="3.30.565.10:FF:000037">
    <property type="entry name" value="Hybrid sensor histidine kinase/response regulator"/>
    <property type="match status" value="1"/>
</dbReference>
<gene>
    <name evidence="12" type="ORF">GBZ86_10830</name>
</gene>
<dbReference type="Proteomes" id="UP000430345">
    <property type="component" value="Unassembled WGS sequence"/>
</dbReference>
<dbReference type="Pfam" id="PF02518">
    <property type="entry name" value="HATPase_c"/>
    <property type="match status" value="1"/>
</dbReference>
<comment type="catalytic activity">
    <reaction evidence="1">
        <text>ATP + protein L-histidine = ADP + protein N-phospho-L-histidine.</text>
        <dbReference type="EC" id="2.7.13.3"/>
    </reaction>
</comment>
<dbReference type="OrthoDB" id="9813394at2"/>
<dbReference type="EMBL" id="WHJC01000178">
    <property type="protein sequence ID" value="MPQ44253.1"/>
    <property type="molecule type" value="Genomic_DNA"/>
</dbReference>
<keyword evidence="13" id="KW-1185">Reference proteome</keyword>
<dbReference type="CDD" id="cd00082">
    <property type="entry name" value="HisKA"/>
    <property type="match status" value="1"/>
</dbReference>
<dbReference type="InterPro" id="IPR003594">
    <property type="entry name" value="HATPase_dom"/>
</dbReference>
<evidence type="ECO:0000256" key="9">
    <source>
        <dbReference type="SAM" id="Phobius"/>
    </source>
</evidence>
<keyword evidence="9" id="KW-0812">Transmembrane</keyword>
<evidence type="ECO:0000256" key="8">
    <source>
        <dbReference type="ARBA" id="ARBA00023012"/>
    </source>
</evidence>
<dbReference type="Gene3D" id="3.30.450.20">
    <property type="entry name" value="PAS domain"/>
    <property type="match status" value="1"/>
</dbReference>
<dbReference type="AlphaFoldDB" id="A0A6I1MNB5"/>
<name>A0A6I1MNB5_9CLOT</name>
<feature type="domain" description="Histidine kinase" evidence="10">
    <location>
        <begin position="363"/>
        <end position="585"/>
    </location>
</feature>
<keyword evidence="9" id="KW-1133">Transmembrane helix</keyword>
<dbReference type="InterPro" id="IPR004358">
    <property type="entry name" value="Sig_transdc_His_kin-like_C"/>
</dbReference>
<protein>
    <recommendedName>
        <fullName evidence="2">histidine kinase</fullName>
        <ecNumber evidence="2">2.7.13.3</ecNumber>
    </recommendedName>
</protein>
<dbReference type="InterPro" id="IPR035965">
    <property type="entry name" value="PAS-like_dom_sf"/>
</dbReference>
<dbReference type="NCBIfam" id="TIGR00229">
    <property type="entry name" value="sensory_box"/>
    <property type="match status" value="1"/>
</dbReference>
<reference evidence="12 13" key="1">
    <citation type="submission" date="2019-10" db="EMBL/GenBank/DDBJ databases">
        <title>The Genome Sequence of Clostridium tarantellae Isolated from Fish Brain.</title>
        <authorList>
            <person name="Bano L."/>
            <person name="Kiel M."/>
            <person name="Sales G."/>
            <person name="Doxey A.C."/>
            <person name="Mansfield M.J."/>
            <person name="Schiavone M."/>
            <person name="Rossetto O."/>
            <person name="Pirazzini M."/>
            <person name="Dobrindt U."/>
            <person name="Montecucco C."/>
        </authorList>
    </citation>
    <scope>NUCLEOTIDE SEQUENCE [LARGE SCALE GENOMIC DNA]</scope>
    <source>
        <strain evidence="12 13">DSM 3997</strain>
    </source>
</reference>
<dbReference type="SMART" id="SM00387">
    <property type="entry name" value="HATPase_c"/>
    <property type="match status" value="1"/>
</dbReference>
<dbReference type="InterPro" id="IPR036890">
    <property type="entry name" value="HATPase_C_sf"/>
</dbReference>
<feature type="transmembrane region" description="Helical" evidence="9">
    <location>
        <begin position="38"/>
        <end position="60"/>
    </location>
</feature>
<dbReference type="PANTHER" id="PTHR43547:SF2">
    <property type="entry name" value="HYBRID SIGNAL TRANSDUCTION HISTIDINE KINASE C"/>
    <property type="match status" value="1"/>
</dbReference>
<dbReference type="Pfam" id="PF00989">
    <property type="entry name" value="PAS"/>
    <property type="match status" value="1"/>
</dbReference>
<accession>A0A6I1MNB5</accession>
<dbReference type="CDD" id="cd00075">
    <property type="entry name" value="HATPase"/>
    <property type="match status" value="1"/>
</dbReference>
<dbReference type="InterPro" id="IPR036097">
    <property type="entry name" value="HisK_dim/P_sf"/>
</dbReference>
<organism evidence="12 13">
    <name type="scientific">Clostridium tarantellae</name>
    <dbReference type="NCBI Taxonomy" id="39493"/>
    <lineage>
        <taxon>Bacteria</taxon>
        <taxon>Bacillati</taxon>
        <taxon>Bacillota</taxon>
        <taxon>Clostridia</taxon>
        <taxon>Eubacteriales</taxon>
        <taxon>Clostridiaceae</taxon>
        <taxon>Clostridium</taxon>
    </lineage>
</organism>